<proteinExistence type="predicted"/>
<name>A0A7V5H2K5_CALAY</name>
<dbReference type="Proteomes" id="UP000886111">
    <property type="component" value="Unassembled WGS sequence"/>
</dbReference>
<dbReference type="Gene3D" id="3.30.830.10">
    <property type="entry name" value="Metalloenzyme, LuxS/M16 peptidase-like"/>
    <property type="match status" value="1"/>
</dbReference>
<comment type="caution">
    <text evidence="1">The sequence shown here is derived from an EMBL/GenBank/DDBJ whole genome shotgun (WGS) entry which is preliminary data.</text>
</comment>
<gene>
    <name evidence="1" type="ORF">ENL21_02835</name>
</gene>
<dbReference type="SUPFAM" id="SSF63411">
    <property type="entry name" value="LuxS/MPP-like metallohydrolase"/>
    <property type="match status" value="1"/>
</dbReference>
<reference evidence="1" key="1">
    <citation type="journal article" date="2020" name="mSystems">
        <title>Genome- and Community-Level Interaction Insights into Carbon Utilization and Element Cycling Functions of Hydrothermarchaeota in Hydrothermal Sediment.</title>
        <authorList>
            <person name="Zhou Z."/>
            <person name="Liu Y."/>
            <person name="Xu W."/>
            <person name="Pan J."/>
            <person name="Luo Z.H."/>
            <person name="Li M."/>
        </authorList>
    </citation>
    <scope>NUCLEOTIDE SEQUENCE [LARGE SCALE GENOMIC DNA]</scope>
    <source>
        <strain evidence="1">HyVt-76</strain>
    </source>
</reference>
<protein>
    <submittedName>
        <fullName evidence="1">Uncharacterized protein</fullName>
    </submittedName>
</protein>
<dbReference type="GO" id="GO:0046872">
    <property type="term" value="F:metal ion binding"/>
    <property type="evidence" value="ECO:0007669"/>
    <property type="project" value="InterPro"/>
</dbReference>
<dbReference type="AlphaFoldDB" id="A0A7V5H2K5"/>
<accession>A0A7V5H2K5</accession>
<organism evidence="1">
    <name type="scientific">Caldithrix abyssi</name>
    <dbReference type="NCBI Taxonomy" id="187145"/>
    <lineage>
        <taxon>Bacteria</taxon>
        <taxon>Pseudomonadati</taxon>
        <taxon>Calditrichota</taxon>
        <taxon>Calditrichia</taxon>
        <taxon>Calditrichales</taxon>
        <taxon>Calditrichaceae</taxon>
        <taxon>Caldithrix</taxon>
    </lineage>
</organism>
<dbReference type="EMBL" id="DRTD01000205">
    <property type="protein sequence ID" value="HHE54691.1"/>
    <property type="molecule type" value="Genomic_DNA"/>
</dbReference>
<evidence type="ECO:0000313" key="1">
    <source>
        <dbReference type="EMBL" id="HHE54691.1"/>
    </source>
</evidence>
<dbReference type="InterPro" id="IPR011249">
    <property type="entry name" value="Metalloenz_LuxS/M16"/>
</dbReference>
<sequence>MTEKQISQSAIKRLKEQLKGHLLLGMENTVHRMSRLAKNEIYFGRQIPLSESVEKINELSQKKIFDVAEKLFNLNKLNIIQMVGNA</sequence>